<organism evidence="6 7">
    <name type="scientific">Candidatus Pseudoramibacter fermentans</name>
    <dbReference type="NCBI Taxonomy" id="2594427"/>
    <lineage>
        <taxon>Bacteria</taxon>
        <taxon>Bacillati</taxon>
        <taxon>Bacillota</taxon>
        <taxon>Clostridia</taxon>
        <taxon>Eubacteriales</taxon>
        <taxon>Eubacteriaceae</taxon>
        <taxon>Pseudoramibacter</taxon>
    </lineage>
</organism>
<gene>
    <name evidence="6" type="ORF">FRC53_00600</name>
</gene>
<accession>A0A6L5GPD5</accession>
<dbReference type="GO" id="GO:0046686">
    <property type="term" value="P:response to cadmium ion"/>
    <property type="evidence" value="ECO:0007669"/>
    <property type="project" value="UniProtKB-KW"/>
</dbReference>
<dbReference type="InterPro" id="IPR051011">
    <property type="entry name" value="Metal_resp_trans_reg"/>
</dbReference>
<keyword evidence="4" id="KW-0105">Cadmium resistance</keyword>
<dbReference type="AlphaFoldDB" id="A0A6L5GPD5"/>
<dbReference type="Pfam" id="PF01022">
    <property type="entry name" value="HTH_5"/>
    <property type="match status" value="1"/>
</dbReference>
<dbReference type="PRINTS" id="PR00778">
    <property type="entry name" value="HTHARSR"/>
</dbReference>
<evidence type="ECO:0000256" key="2">
    <source>
        <dbReference type="ARBA" id="ARBA00023125"/>
    </source>
</evidence>
<name>A0A6L5GPD5_9FIRM</name>
<keyword evidence="2" id="KW-0238">DNA-binding</keyword>
<dbReference type="EMBL" id="VOGB01000003">
    <property type="protein sequence ID" value="MQM71943.1"/>
    <property type="molecule type" value="Genomic_DNA"/>
</dbReference>
<comment type="caution">
    <text evidence="6">The sequence shown here is derived from an EMBL/GenBank/DDBJ whole genome shotgun (WGS) entry which is preliminary data.</text>
</comment>
<sequence length="115" mass="13399">MTDKTQTGETAQMAEVYVREMAKFYKVLGDETRLRILYALSQKERCVTDLVDILGMSQSSVSHQLRILRDNGQVRTRRDGRNIYYSLDDKHVLDIFQEALQHISHRMAEGKIPRN</sequence>
<keyword evidence="1" id="KW-0805">Transcription regulation</keyword>
<dbReference type="CDD" id="cd00090">
    <property type="entry name" value="HTH_ARSR"/>
    <property type="match status" value="1"/>
</dbReference>
<dbReference type="Gene3D" id="1.10.10.10">
    <property type="entry name" value="Winged helix-like DNA-binding domain superfamily/Winged helix DNA-binding domain"/>
    <property type="match status" value="1"/>
</dbReference>
<keyword evidence="7" id="KW-1185">Reference proteome</keyword>
<dbReference type="PANTHER" id="PTHR43132:SF6">
    <property type="entry name" value="HTH-TYPE TRANSCRIPTIONAL REPRESSOR CZRA"/>
    <property type="match status" value="1"/>
</dbReference>
<dbReference type="GO" id="GO:0003700">
    <property type="term" value="F:DNA-binding transcription factor activity"/>
    <property type="evidence" value="ECO:0007669"/>
    <property type="project" value="InterPro"/>
</dbReference>
<dbReference type="InterPro" id="IPR036390">
    <property type="entry name" value="WH_DNA-bd_sf"/>
</dbReference>
<keyword evidence="3" id="KW-0804">Transcription</keyword>
<dbReference type="SMART" id="SM00418">
    <property type="entry name" value="HTH_ARSR"/>
    <property type="match status" value="1"/>
</dbReference>
<dbReference type="Proteomes" id="UP000473648">
    <property type="component" value="Unassembled WGS sequence"/>
</dbReference>
<protein>
    <submittedName>
        <fullName evidence="6">Helix-turn-helix transcriptional regulator</fullName>
    </submittedName>
</protein>
<dbReference type="InterPro" id="IPR011991">
    <property type="entry name" value="ArsR-like_HTH"/>
</dbReference>
<dbReference type="InterPro" id="IPR036388">
    <property type="entry name" value="WH-like_DNA-bd_sf"/>
</dbReference>
<dbReference type="InterPro" id="IPR001845">
    <property type="entry name" value="HTH_ArsR_DNA-bd_dom"/>
</dbReference>
<evidence type="ECO:0000313" key="6">
    <source>
        <dbReference type="EMBL" id="MQM71943.1"/>
    </source>
</evidence>
<reference evidence="6" key="1">
    <citation type="journal article" date="2020" name="Appl. Environ. Microbiol.">
        <title>Medium-Chain Fatty Acid Synthesis by 'Candidatus Weimeria bifida' gen. nov., sp. nov., and 'Candidatus Pseudoramibacter fermentans' sp. nov.</title>
        <authorList>
            <person name="Scarborough M.J."/>
            <person name="Myers K.S."/>
            <person name="Donohue T.J."/>
            <person name="Noguera D.R."/>
        </authorList>
    </citation>
    <scope>NUCLEOTIDE SEQUENCE</scope>
    <source>
        <strain evidence="6">EUB1.1</strain>
    </source>
</reference>
<dbReference type="PROSITE" id="PS00846">
    <property type="entry name" value="HTH_ARSR_1"/>
    <property type="match status" value="1"/>
</dbReference>
<dbReference type="PANTHER" id="PTHR43132">
    <property type="entry name" value="ARSENICAL RESISTANCE OPERON REPRESSOR ARSR-RELATED"/>
    <property type="match status" value="1"/>
</dbReference>
<proteinExistence type="predicted"/>
<dbReference type="SUPFAM" id="SSF46785">
    <property type="entry name" value="Winged helix' DNA-binding domain"/>
    <property type="match status" value="1"/>
</dbReference>
<dbReference type="GO" id="GO:0003677">
    <property type="term" value="F:DNA binding"/>
    <property type="evidence" value="ECO:0007669"/>
    <property type="project" value="UniProtKB-KW"/>
</dbReference>
<feature type="domain" description="HTH arsR-type" evidence="5">
    <location>
        <begin position="13"/>
        <end position="107"/>
    </location>
</feature>
<evidence type="ECO:0000259" key="5">
    <source>
        <dbReference type="PROSITE" id="PS50987"/>
    </source>
</evidence>
<dbReference type="PROSITE" id="PS50987">
    <property type="entry name" value="HTH_ARSR_2"/>
    <property type="match status" value="1"/>
</dbReference>
<evidence type="ECO:0000256" key="3">
    <source>
        <dbReference type="ARBA" id="ARBA00023163"/>
    </source>
</evidence>
<dbReference type="NCBIfam" id="NF033788">
    <property type="entry name" value="HTH_metalloreg"/>
    <property type="match status" value="1"/>
</dbReference>
<dbReference type="InterPro" id="IPR018334">
    <property type="entry name" value="ArsR_HTH"/>
</dbReference>
<evidence type="ECO:0000256" key="4">
    <source>
        <dbReference type="ARBA" id="ARBA00043263"/>
    </source>
</evidence>
<evidence type="ECO:0000313" key="7">
    <source>
        <dbReference type="Proteomes" id="UP000473648"/>
    </source>
</evidence>
<evidence type="ECO:0000256" key="1">
    <source>
        <dbReference type="ARBA" id="ARBA00023015"/>
    </source>
</evidence>